<comment type="caution">
    <text evidence="1">The sequence shown here is derived from an EMBL/GenBank/DDBJ whole genome shotgun (WGS) entry which is preliminary data.</text>
</comment>
<evidence type="ECO:0000313" key="2">
    <source>
        <dbReference type="Proteomes" id="UP001392437"/>
    </source>
</evidence>
<proteinExistence type="predicted"/>
<organism evidence="1 2">
    <name type="scientific">Apiospora kogelbergensis</name>
    <dbReference type="NCBI Taxonomy" id="1337665"/>
    <lineage>
        <taxon>Eukaryota</taxon>
        <taxon>Fungi</taxon>
        <taxon>Dikarya</taxon>
        <taxon>Ascomycota</taxon>
        <taxon>Pezizomycotina</taxon>
        <taxon>Sordariomycetes</taxon>
        <taxon>Xylariomycetidae</taxon>
        <taxon>Amphisphaeriales</taxon>
        <taxon>Apiosporaceae</taxon>
        <taxon>Apiospora</taxon>
    </lineage>
</organism>
<dbReference type="Proteomes" id="UP001392437">
    <property type="component" value="Unassembled WGS sequence"/>
</dbReference>
<dbReference type="AlphaFoldDB" id="A0AAW0QGR2"/>
<accession>A0AAW0QGR2</accession>
<dbReference type="EMBL" id="JAQQWP010000009">
    <property type="protein sequence ID" value="KAK8101454.1"/>
    <property type="molecule type" value="Genomic_DNA"/>
</dbReference>
<keyword evidence="2" id="KW-1185">Reference proteome</keyword>
<sequence length="188" mass="19668">MSVSNDHLGGAQQQDAFAETAGQYDPPLAVPLALVELGPEGPAPGLAKRIPVPVELPHYLVNDAGRVAPSRRAAFSLPARFAPPQSIVHAQVFQLQPHKGDAAVDGVGLHPRVQLAHCAVRQSQALEVGRSRGPSLLAFRGYVSAIPYDGPSEADLLFGAGNTLRRADTALTAGAALGPVVIWIKVVE</sequence>
<evidence type="ECO:0000313" key="1">
    <source>
        <dbReference type="EMBL" id="KAK8101454.1"/>
    </source>
</evidence>
<reference evidence="1 2" key="1">
    <citation type="submission" date="2023-01" db="EMBL/GenBank/DDBJ databases">
        <title>Analysis of 21 Apiospora genomes using comparative genomics revels a genus with tremendous synthesis potential of carbohydrate active enzymes and secondary metabolites.</title>
        <authorList>
            <person name="Sorensen T."/>
        </authorList>
    </citation>
    <scope>NUCLEOTIDE SEQUENCE [LARGE SCALE GENOMIC DNA]</scope>
    <source>
        <strain evidence="1 2">CBS 117206</strain>
    </source>
</reference>
<protein>
    <submittedName>
        <fullName evidence="1">Uncharacterized protein</fullName>
    </submittedName>
</protein>
<name>A0AAW0QGR2_9PEZI</name>
<gene>
    <name evidence="1" type="ORF">PG999_011828</name>
</gene>